<evidence type="ECO:0000313" key="3">
    <source>
        <dbReference type="Proteomes" id="UP000266841"/>
    </source>
</evidence>
<reference evidence="2 3" key="1">
    <citation type="journal article" date="2012" name="Genome Biol.">
        <title>Genome and low-iron response of an oceanic diatom adapted to chronic iron limitation.</title>
        <authorList>
            <person name="Lommer M."/>
            <person name="Specht M."/>
            <person name="Roy A.S."/>
            <person name="Kraemer L."/>
            <person name="Andreson R."/>
            <person name="Gutowska M.A."/>
            <person name="Wolf J."/>
            <person name="Bergner S.V."/>
            <person name="Schilhabel M.B."/>
            <person name="Klostermeier U.C."/>
            <person name="Beiko R.G."/>
            <person name="Rosenstiel P."/>
            <person name="Hippler M."/>
            <person name="Laroche J."/>
        </authorList>
    </citation>
    <scope>NUCLEOTIDE SEQUENCE [LARGE SCALE GENOMIC DNA]</scope>
    <source>
        <strain evidence="2 3">CCMP1005</strain>
    </source>
</reference>
<gene>
    <name evidence="2" type="ORF">THAOC_02450</name>
</gene>
<feature type="region of interest" description="Disordered" evidence="1">
    <location>
        <begin position="392"/>
        <end position="441"/>
    </location>
</feature>
<feature type="compositionally biased region" description="Basic and acidic residues" evidence="1">
    <location>
        <begin position="496"/>
        <end position="522"/>
    </location>
</feature>
<protein>
    <submittedName>
        <fullName evidence="2">Uncharacterized protein</fullName>
    </submittedName>
</protein>
<dbReference type="EMBL" id="AGNL01002703">
    <property type="protein sequence ID" value="EJK75818.1"/>
    <property type="molecule type" value="Genomic_DNA"/>
</dbReference>
<organism evidence="2 3">
    <name type="scientific">Thalassiosira oceanica</name>
    <name type="common">Marine diatom</name>
    <dbReference type="NCBI Taxonomy" id="159749"/>
    <lineage>
        <taxon>Eukaryota</taxon>
        <taxon>Sar</taxon>
        <taxon>Stramenopiles</taxon>
        <taxon>Ochrophyta</taxon>
        <taxon>Bacillariophyta</taxon>
        <taxon>Coscinodiscophyceae</taxon>
        <taxon>Thalassiosirophycidae</taxon>
        <taxon>Thalassiosirales</taxon>
        <taxon>Thalassiosiraceae</taxon>
        <taxon>Thalassiosira</taxon>
    </lineage>
</organism>
<dbReference type="Proteomes" id="UP000266841">
    <property type="component" value="Unassembled WGS sequence"/>
</dbReference>
<comment type="caution">
    <text evidence="2">The sequence shown here is derived from an EMBL/GenBank/DDBJ whole genome shotgun (WGS) entry which is preliminary data.</text>
</comment>
<evidence type="ECO:0000256" key="1">
    <source>
        <dbReference type="SAM" id="MobiDB-lite"/>
    </source>
</evidence>
<accession>K0TAQ6</accession>
<evidence type="ECO:0000313" key="2">
    <source>
        <dbReference type="EMBL" id="EJK75818.1"/>
    </source>
</evidence>
<sequence length="609" mass="67621">MNNLLTLADMAAAAAPAPTHLGIVDNWKSTLTSNFGAGNDGLINFMTSLTDGGLIGPVQLAQFNDSPSHMEALFKHFRSPPQEMVSIPGVEDGRQNFYLKPRSWRLNPMSEMTLGKLIKTCAYYYHVGFKTNNAFEPHLLSPGLVEKAAAQMSAMEKKHARNEDIALTSYTKASNKVEAMAHLREELSNVTGASPYVSLAAYIREIEAPLRAPLLVGFPWSAGSLCCADELLRYVDLNGATSFEDKRVLFDKLVQVFKKIPDIVNLLKPYRKTNDVRGAFLVLTRELETTHQHRRAYDDALAIYMSFWNTDALLITWATKFKTAIVDMDNAVAHLSDKVSLPDDGHKKRFLESLKSCKASEFISMVAQLKSSLFHVTTLDRMIEVLSELDPNKEKKETSSPKGAICSYTAAPPGEDEPAAGSRQGGSGSGKGTAAPVPGYRYPKEFRQNYLTEKERNFLDTHMRNKKLAPKDMSTYLVSDEAKAWVRSKGGGHFIDNFDKTKRGRQGDRRRHQDSEHRDGSPNKKAKAKIASLKQQLKKYEDFSGELVTRVEKQDEQFKNLCASLKAGDKSDKSDKHVGFVANLTGGSDGDQSLREKLKALSVKKNKSG</sequence>
<feature type="region of interest" description="Disordered" evidence="1">
    <location>
        <begin position="494"/>
        <end position="527"/>
    </location>
</feature>
<name>K0TAQ6_THAOC</name>
<proteinExistence type="predicted"/>
<dbReference type="AlphaFoldDB" id="K0TAQ6"/>
<keyword evidence="3" id="KW-1185">Reference proteome</keyword>